<keyword evidence="1 3" id="KW-0238">DNA-binding</keyword>
<dbReference type="GO" id="GO:0003700">
    <property type="term" value="F:DNA-binding transcription factor activity"/>
    <property type="evidence" value="ECO:0007669"/>
    <property type="project" value="InterPro"/>
</dbReference>
<sequence>MTQALTIGEVAERTELSVHALRFYEKEGLLVDEVRRSTNGRRLYSEDDVAWLTTCTWLRASGMPLAEIRRYTELIRGGVGNEQERLSLLRAHQERIVEQQAALDRCLAMITHKLAVYEDHLAGRGNGCVVDADEF</sequence>
<proteinExistence type="predicted"/>
<dbReference type="EMBL" id="JACHGT010000008">
    <property type="protein sequence ID" value="MBB6036310.1"/>
    <property type="molecule type" value="Genomic_DNA"/>
</dbReference>
<dbReference type="InterPro" id="IPR000551">
    <property type="entry name" value="MerR-type_HTH_dom"/>
</dbReference>
<keyword evidence="4" id="KW-1185">Reference proteome</keyword>
<dbReference type="AlphaFoldDB" id="A0A841FWG0"/>
<comment type="caution">
    <text evidence="3">The sequence shown here is derived from an EMBL/GenBank/DDBJ whole genome shotgun (WGS) entry which is preliminary data.</text>
</comment>
<reference evidence="3 4" key="1">
    <citation type="submission" date="2020-08" db="EMBL/GenBank/DDBJ databases">
        <title>Genomic Encyclopedia of Type Strains, Phase IV (KMG-IV): sequencing the most valuable type-strain genomes for metagenomic binning, comparative biology and taxonomic classification.</title>
        <authorList>
            <person name="Goeker M."/>
        </authorList>
    </citation>
    <scope>NUCLEOTIDE SEQUENCE [LARGE SCALE GENOMIC DNA]</scope>
    <source>
        <strain evidence="3 4">YIM 65646</strain>
    </source>
</reference>
<dbReference type="Pfam" id="PF13411">
    <property type="entry name" value="MerR_1"/>
    <property type="match status" value="1"/>
</dbReference>
<dbReference type="Gene3D" id="1.10.1660.10">
    <property type="match status" value="1"/>
</dbReference>
<dbReference type="InterPro" id="IPR009061">
    <property type="entry name" value="DNA-bd_dom_put_sf"/>
</dbReference>
<dbReference type="SUPFAM" id="SSF46955">
    <property type="entry name" value="Putative DNA-binding domain"/>
    <property type="match status" value="1"/>
</dbReference>
<dbReference type="RefSeq" id="WP_184789136.1">
    <property type="nucleotide sequence ID" value="NZ_BONT01000046.1"/>
</dbReference>
<organism evidence="3 4">
    <name type="scientific">Phytomonospora endophytica</name>
    <dbReference type="NCBI Taxonomy" id="714109"/>
    <lineage>
        <taxon>Bacteria</taxon>
        <taxon>Bacillati</taxon>
        <taxon>Actinomycetota</taxon>
        <taxon>Actinomycetes</taxon>
        <taxon>Micromonosporales</taxon>
        <taxon>Micromonosporaceae</taxon>
        <taxon>Phytomonospora</taxon>
    </lineage>
</organism>
<dbReference type="PANTHER" id="PTHR30204:SF98">
    <property type="entry name" value="HTH-TYPE TRANSCRIPTIONAL REGULATOR ADHR"/>
    <property type="match status" value="1"/>
</dbReference>
<dbReference type="SMART" id="SM00422">
    <property type="entry name" value="HTH_MERR"/>
    <property type="match status" value="1"/>
</dbReference>
<dbReference type="PROSITE" id="PS00552">
    <property type="entry name" value="HTH_MERR_1"/>
    <property type="match status" value="1"/>
</dbReference>
<evidence type="ECO:0000256" key="1">
    <source>
        <dbReference type="ARBA" id="ARBA00023125"/>
    </source>
</evidence>
<protein>
    <submittedName>
        <fullName evidence="3">DNA-binding transcriptional MerR regulator</fullName>
    </submittedName>
</protein>
<dbReference type="InterPro" id="IPR047057">
    <property type="entry name" value="MerR_fam"/>
</dbReference>
<evidence type="ECO:0000313" key="3">
    <source>
        <dbReference type="EMBL" id="MBB6036310.1"/>
    </source>
</evidence>
<accession>A0A841FWG0</accession>
<evidence type="ECO:0000313" key="4">
    <source>
        <dbReference type="Proteomes" id="UP000548476"/>
    </source>
</evidence>
<dbReference type="Proteomes" id="UP000548476">
    <property type="component" value="Unassembled WGS sequence"/>
</dbReference>
<dbReference type="CDD" id="cd01109">
    <property type="entry name" value="HTH_YyaN"/>
    <property type="match status" value="1"/>
</dbReference>
<dbReference type="PROSITE" id="PS50937">
    <property type="entry name" value="HTH_MERR_2"/>
    <property type="match status" value="1"/>
</dbReference>
<feature type="domain" description="HTH merR-type" evidence="2">
    <location>
        <begin position="4"/>
        <end position="74"/>
    </location>
</feature>
<name>A0A841FWG0_9ACTN</name>
<evidence type="ECO:0000259" key="2">
    <source>
        <dbReference type="PROSITE" id="PS50937"/>
    </source>
</evidence>
<dbReference type="GO" id="GO:0003677">
    <property type="term" value="F:DNA binding"/>
    <property type="evidence" value="ECO:0007669"/>
    <property type="project" value="UniProtKB-KW"/>
</dbReference>
<dbReference type="PANTHER" id="PTHR30204">
    <property type="entry name" value="REDOX-CYCLING DRUG-SENSING TRANSCRIPTIONAL ACTIVATOR SOXR"/>
    <property type="match status" value="1"/>
</dbReference>
<gene>
    <name evidence="3" type="ORF">HNR73_004178</name>
</gene>